<evidence type="ECO:0000313" key="3">
    <source>
        <dbReference type="Proteomes" id="UP001153620"/>
    </source>
</evidence>
<keyword evidence="1" id="KW-0732">Signal</keyword>
<dbReference type="Proteomes" id="UP001153620">
    <property type="component" value="Chromosome 1"/>
</dbReference>
<dbReference type="EMBL" id="OU895877">
    <property type="protein sequence ID" value="CAH1709603.1"/>
    <property type="molecule type" value="Genomic_DNA"/>
</dbReference>
<feature type="signal peptide" evidence="1">
    <location>
        <begin position="1"/>
        <end position="20"/>
    </location>
</feature>
<gene>
    <name evidence="2" type="ORF">CHIRRI_LOCUS1249</name>
</gene>
<dbReference type="OrthoDB" id="946068at2759"/>
<dbReference type="InterPro" id="IPR013783">
    <property type="entry name" value="Ig-like_fold"/>
</dbReference>
<evidence type="ECO:0000313" key="2">
    <source>
        <dbReference type="EMBL" id="CAH1709603.1"/>
    </source>
</evidence>
<dbReference type="PANTHER" id="PTHR23053">
    <property type="entry name" value="DLEC1 DELETED IN LUNG AND ESOPHAGEAL CANCER 1"/>
    <property type="match status" value="1"/>
</dbReference>
<dbReference type="Gene3D" id="3.40.50.1820">
    <property type="entry name" value="alpha/beta hydrolase"/>
    <property type="match status" value="1"/>
</dbReference>
<keyword evidence="3" id="KW-1185">Reference proteome</keyword>
<reference evidence="2" key="1">
    <citation type="submission" date="2022-01" db="EMBL/GenBank/DDBJ databases">
        <authorList>
            <person name="King R."/>
        </authorList>
    </citation>
    <scope>NUCLEOTIDE SEQUENCE</scope>
</reference>
<dbReference type="Gene3D" id="2.60.40.10">
    <property type="entry name" value="Immunoglobulins"/>
    <property type="match status" value="4"/>
</dbReference>
<dbReference type="Pfam" id="PF02089">
    <property type="entry name" value="Palm_thioest"/>
    <property type="match status" value="1"/>
</dbReference>
<dbReference type="InterPro" id="IPR033305">
    <property type="entry name" value="Hydin-like"/>
</dbReference>
<dbReference type="PANTHER" id="PTHR23053:SF0">
    <property type="entry name" value="HYDROCEPHALUS-INDUCING PROTEIN HOMOLOG"/>
    <property type="match status" value="1"/>
</dbReference>
<proteinExistence type="predicted"/>
<evidence type="ECO:0000256" key="1">
    <source>
        <dbReference type="SAM" id="SignalP"/>
    </source>
</evidence>
<name>A0A9P0IL32_9DIPT</name>
<reference evidence="2" key="2">
    <citation type="submission" date="2022-10" db="EMBL/GenBank/DDBJ databases">
        <authorList>
            <consortium name="ENA_rothamsted_submissions"/>
            <consortium name="culmorum"/>
            <person name="King R."/>
        </authorList>
    </citation>
    <scope>NUCLEOTIDE SEQUENCE</scope>
</reference>
<dbReference type="GO" id="GO:1904158">
    <property type="term" value="P:axonemal central apparatus assembly"/>
    <property type="evidence" value="ECO:0007669"/>
    <property type="project" value="TreeGrafter"/>
</dbReference>
<protein>
    <submittedName>
        <fullName evidence="2">Uncharacterized protein</fullName>
    </submittedName>
</protein>
<dbReference type="GO" id="GO:0005930">
    <property type="term" value="C:axoneme"/>
    <property type="evidence" value="ECO:0007669"/>
    <property type="project" value="TreeGrafter"/>
</dbReference>
<dbReference type="InterPro" id="IPR002472">
    <property type="entry name" value="Palm_thioest"/>
</dbReference>
<accession>A0A9P0IL32</accession>
<dbReference type="InterPro" id="IPR029058">
    <property type="entry name" value="AB_hydrolase_fold"/>
</dbReference>
<feature type="chain" id="PRO_5040182589" evidence="1">
    <location>
        <begin position="21"/>
        <end position="2182"/>
    </location>
</feature>
<sequence length="2182" mass="250768">MKKYFVILSITITFLCSVQSNEPLPILFWHSAGESCCEKEFEAYASVIKRYLGSNTYIKSVQIGTSIKTDKLLSLTMHPFDQIEAACNDIKTDVNFSNGYNGIGLSQGALLLRGLAQTCNNGPKMRNLISLAGPQQGVYQYPNCGKIKPILCAGINKLIYSRPTQSLLAPATYWHDIVEERYLAGSTFLTAINNELEINEGYRNNLKSLQKLILVKYDQDTSIVPNESAFFGYFDSDKNVVPLVLSNLYQLDKLGLKSMDENGKLVFLTAPGAHLDLNEIWFQSQKQFFKIMKIAEIMSKIKNSIKGNKNLKKSTPNLLAIPNYVCFKNYEEGQVYKEHIQIVNKDVKSFHISIKFDNPDEIKLSTLSQNRHTILESDDDMLLEIEFRPNLSFNKESVDRRYEISINIDNSNTKLLIPVVILSPNPSINFPREIQLPDTAIDTPAYTNICVLNYSNLPYKFSIDTKCKVKIIPECKVKAMKPGDGITFLVEFIPRTLSDFREKIYICLDNDKRMSILLKCNVLPVNVFMIEDYIEFLPTLIGMGDMKSIQIVNNSATATLFEWMPIENHCANENNEEHPSLKFLEIYPMNGELPPQSTTKIDLIFKPEDTNDDEDDFEIQKELITTLALKLSICHNYNPSIIVKGKVVGPSFQLDHKIININDIFVGESRNIDVNLKNSGGISGKVFFHKIQSVNDGIIKASSKIEILKAGEVKRFRIQFLAKKIGKFVDQAIFKVKNGEKLSLSIQGFIKPLNITIDQTSIRFQTSAICIPQMKFFKMTNENPFDVDIRLEIESNGHDDPLEFLEFYGSRSTSTDSISKSSSLESMNNNHHNITTESCSSLLTRTSIKNFMERSGEMEQLRDTITTTRDEVVEIFNKVDEYLERKEIMSEIVAIFFNDKLCNEVEKRQIVQTIVELLIENLTDSDDLKFYEKNWQLPEHPRQIECNKNFIKIKSNSFEEVKIFIVPNYIGKFIRNLKLFISMSNLIYQPPIDETIVNIPIVIDCQTADIKIHNQTNEITGYAESEITLNIHIENLSSINGFFTLQHFYDTEMEVKCAEEKFHISGKSKKILNLIIVPLISGKIMKYVNMIALGSNRKYPITIECKSLPPDIVINPKKIFVNDLEVLKKDDTRIFIENRSTTKARFFIKLEHDNQCFTINPRGGILSSKQCTVVMLEKFFHDPGDYCDILIVEIVNSKVIKIPIRCTVKKLPITIEPSFCSIIDFGTLFTSKSSYYLDYKFTNCGKISYMIFIILKNGKNRSEIRYTIEPNRFELSPNCSRVVKFSLNALNALSCMDEFTIEGCSIHFPIRELIWESKLKANVIKPTINFSTNELIFNCFYGQEDDLMVTKSFEITNNSSLPLTVALKVEGEFSIYVNELNSFEHKVKFDLKVKESHKIFINFNSNHLKNYSKSRTFEGTIKAYSLGQFQSTLKLIAHLIYPEIELSTNDVNIIANPKQSCTSNFIIRNPSDKLTASFELKFKDNSTIITSIHEKRQENLLKIVQCLMKQKRNLKDDSSNLKIFYDDCEISDLNNVTNDKLEGSNNDSQTLNTLKTIEVAAKEIVHYYDSLSRETPEIKIIQESEAESLTTSKDEQDECFLMLSQMKGILKPNESRLIYIQFSGSNKEFHFSSLIGCQVVGGSCYDIHIKITNCNPNVLITKTYYEIAKSWQEISINSSCISNINPLMNVIKVIAPKNESEMAKLIEGYVKLSTRTPTEFIMDDEKNIFCELKFLIFPGCMPIFETEFSIQINNKSPIPISFFSKNCMPMATLLDIDRKSLYDLHKIFEYDCLREMFKYVDRIRVQEETINFEDVLKAKQKFQELHVEREKKVRKKSTKKRKTNTKVSTMEPESIDSLSAGDSCDLMSIELRLFYGENGIALMCENPHRMFSGKMLQMVDEDVENGDFLALDYPNEYPQSHEIISFIGQYGFAKSLEANEIFDAYKSIYDRYVLEKFRHSKKSSGCREQCCNNSVVVPLPLVLVEYSLDFGDVKIDDVCEKIIKLYLHDDFTSAAIRSEALIPDFLVEFLPYSEFIKVNSYKNEENYQKYLNRQGRQQELPFSVRRCHSFDFIEGKVHSRIISKDKQDLDKINQTYNEKMSPKVKFDDRSPFTLTEMFQKAEFNEKDSRVIEFKITFCPKIDNYDEVKIFDEILYLDLHLGPQIPLHIIANIIQPDSEPFFK</sequence>
<dbReference type="GO" id="GO:0003341">
    <property type="term" value="P:cilium movement"/>
    <property type="evidence" value="ECO:0007669"/>
    <property type="project" value="TreeGrafter"/>
</dbReference>
<dbReference type="PRINTS" id="PR00414">
    <property type="entry name" value="PPTHIESTRASE"/>
</dbReference>
<dbReference type="SUPFAM" id="SSF53474">
    <property type="entry name" value="alpha/beta-Hydrolases"/>
    <property type="match status" value="1"/>
</dbReference>
<organism evidence="2 3">
    <name type="scientific">Chironomus riparius</name>
    <dbReference type="NCBI Taxonomy" id="315576"/>
    <lineage>
        <taxon>Eukaryota</taxon>
        <taxon>Metazoa</taxon>
        <taxon>Ecdysozoa</taxon>
        <taxon>Arthropoda</taxon>
        <taxon>Hexapoda</taxon>
        <taxon>Insecta</taxon>
        <taxon>Pterygota</taxon>
        <taxon>Neoptera</taxon>
        <taxon>Endopterygota</taxon>
        <taxon>Diptera</taxon>
        <taxon>Nematocera</taxon>
        <taxon>Chironomoidea</taxon>
        <taxon>Chironomidae</taxon>
        <taxon>Chironominae</taxon>
        <taxon>Chironomus</taxon>
    </lineage>
</organism>
<dbReference type="GO" id="GO:0098599">
    <property type="term" value="F:palmitoyl hydrolase activity"/>
    <property type="evidence" value="ECO:0007669"/>
    <property type="project" value="InterPro"/>
</dbReference>